<name>A0A4W6EN55_LATCA</name>
<reference evidence="12" key="3">
    <citation type="submission" date="2025-09" db="UniProtKB">
        <authorList>
            <consortium name="Ensembl"/>
        </authorList>
    </citation>
    <scope>IDENTIFICATION</scope>
</reference>
<evidence type="ECO:0000256" key="4">
    <source>
        <dbReference type="ARBA" id="ARBA00022692"/>
    </source>
</evidence>
<evidence type="ECO:0000256" key="7">
    <source>
        <dbReference type="ARBA" id="ARBA00023034"/>
    </source>
</evidence>
<evidence type="ECO:0000256" key="2">
    <source>
        <dbReference type="ARBA" id="ARBA00006339"/>
    </source>
</evidence>
<evidence type="ECO:0000256" key="11">
    <source>
        <dbReference type="RuleBase" id="RU364020"/>
    </source>
</evidence>
<keyword evidence="7 11" id="KW-0333">Golgi apparatus</keyword>
<dbReference type="GO" id="GO:0008146">
    <property type="term" value="F:sulfotransferase activity"/>
    <property type="evidence" value="ECO:0007669"/>
    <property type="project" value="InterPro"/>
</dbReference>
<keyword evidence="13" id="KW-1185">Reference proteome</keyword>
<evidence type="ECO:0000256" key="8">
    <source>
        <dbReference type="ARBA" id="ARBA00023136"/>
    </source>
</evidence>
<sequence length="204" mass="24115">MGHVTRKERYDVCVCVCVCVNPSLFLLCILLLVKNGFVSLLSERMRQLQELRKQLLKEICASNKEAFSGGKHSLEDISAKNLKNLIVDDTHGIIYCYIPKVACTNWKRVMFVLNQNEPYHDPMSISADMVHSANKLTLLNSFPRTEMKARLRHYTKFLFVRDPFVRLISAYRDKFQRYNKYFYVKFARDILRLFRRMLNSCWRS</sequence>
<dbReference type="GO" id="GO:0000139">
    <property type="term" value="C:Golgi membrane"/>
    <property type="evidence" value="ECO:0007669"/>
    <property type="project" value="UniProtKB-SubCell"/>
</dbReference>
<dbReference type="GO" id="GO:0030166">
    <property type="term" value="P:proteoglycan biosynthetic process"/>
    <property type="evidence" value="ECO:0007669"/>
    <property type="project" value="TreeGrafter"/>
</dbReference>
<evidence type="ECO:0000256" key="10">
    <source>
        <dbReference type="ARBA" id="ARBA00023277"/>
    </source>
</evidence>
<dbReference type="PANTHER" id="PTHR12137">
    <property type="entry name" value="CARBOHYDRATE SULFOTRANSFERASE"/>
    <property type="match status" value="1"/>
</dbReference>
<evidence type="ECO:0000256" key="5">
    <source>
        <dbReference type="ARBA" id="ARBA00022968"/>
    </source>
</evidence>
<dbReference type="STRING" id="8187.ENSLCAP00010038621"/>
<proteinExistence type="inferred from homology"/>
<evidence type="ECO:0000256" key="3">
    <source>
        <dbReference type="ARBA" id="ARBA00022679"/>
    </source>
</evidence>
<keyword evidence="4 11" id="KW-0812">Transmembrane</keyword>
<dbReference type="Proteomes" id="UP000314980">
    <property type="component" value="Unassembled WGS sequence"/>
</dbReference>
<evidence type="ECO:0000313" key="12">
    <source>
        <dbReference type="Ensembl" id="ENSLCAP00010038621.1"/>
    </source>
</evidence>
<reference evidence="13" key="1">
    <citation type="submission" date="2015-09" db="EMBL/GenBank/DDBJ databases">
        <authorList>
            <person name="Sai Rama Sridatta P."/>
        </authorList>
    </citation>
    <scope>NUCLEOTIDE SEQUENCE [LARGE SCALE GENOMIC DNA]</scope>
</reference>
<keyword evidence="5 11" id="KW-0735">Signal-anchor</keyword>
<accession>A0A4W6EN55</accession>
<dbReference type="GO" id="GO:0016051">
    <property type="term" value="P:carbohydrate biosynthetic process"/>
    <property type="evidence" value="ECO:0007669"/>
    <property type="project" value="InterPro"/>
</dbReference>
<dbReference type="Pfam" id="PF03567">
    <property type="entry name" value="Sulfotransfer_2"/>
    <property type="match status" value="1"/>
</dbReference>
<evidence type="ECO:0000256" key="1">
    <source>
        <dbReference type="ARBA" id="ARBA00004323"/>
    </source>
</evidence>
<reference evidence="12" key="2">
    <citation type="submission" date="2025-08" db="UniProtKB">
        <authorList>
            <consortium name="Ensembl"/>
        </authorList>
    </citation>
    <scope>IDENTIFICATION</scope>
</reference>
<dbReference type="PANTHER" id="PTHR12137:SF4">
    <property type="entry name" value="CARBOHYDRATE SULFOTRANSFERASE 12"/>
    <property type="match status" value="1"/>
</dbReference>
<dbReference type="EC" id="2.8.2.-" evidence="11"/>
<evidence type="ECO:0000256" key="6">
    <source>
        <dbReference type="ARBA" id="ARBA00022989"/>
    </source>
</evidence>
<dbReference type="InterPro" id="IPR005331">
    <property type="entry name" value="Sulfotransferase"/>
</dbReference>
<dbReference type="Ensembl" id="ENSLCAT00010039538.1">
    <property type="protein sequence ID" value="ENSLCAP00010038621.1"/>
    <property type="gene ID" value="ENSLCAG00010018079.1"/>
</dbReference>
<keyword evidence="3 11" id="KW-0808">Transferase</keyword>
<keyword evidence="8 11" id="KW-0472">Membrane</keyword>
<dbReference type="GeneTree" id="ENSGT00940000156614"/>
<protein>
    <recommendedName>
        <fullName evidence="11">Carbohydrate sulfotransferase</fullName>
        <ecNumber evidence="11">2.8.2.-</ecNumber>
    </recommendedName>
</protein>
<keyword evidence="6 11" id="KW-1133">Transmembrane helix</keyword>
<feature type="transmembrane region" description="Helical" evidence="11">
    <location>
        <begin position="12"/>
        <end position="33"/>
    </location>
</feature>
<keyword evidence="9 11" id="KW-0325">Glycoprotein</keyword>
<dbReference type="InterPro" id="IPR018011">
    <property type="entry name" value="Carb_sulfotrans_8-10"/>
</dbReference>
<evidence type="ECO:0000256" key="9">
    <source>
        <dbReference type="ARBA" id="ARBA00023180"/>
    </source>
</evidence>
<comment type="similarity">
    <text evidence="2 11">Belongs to the sulfotransferase 2 family.</text>
</comment>
<comment type="subcellular location">
    <subcellularLocation>
        <location evidence="1 11">Golgi apparatus membrane</location>
        <topology evidence="1 11">Single-pass type II membrane protein</topology>
    </subcellularLocation>
</comment>
<dbReference type="InParanoid" id="A0A4W6EN55"/>
<organism evidence="12 13">
    <name type="scientific">Lates calcarifer</name>
    <name type="common">Barramundi</name>
    <name type="synonym">Holocentrus calcarifer</name>
    <dbReference type="NCBI Taxonomy" id="8187"/>
    <lineage>
        <taxon>Eukaryota</taxon>
        <taxon>Metazoa</taxon>
        <taxon>Chordata</taxon>
        <taxon>Craniata</taxon>
        <taxon>Vertebrata</taxon>
        <taxon>Euteleostomi</taxon>
        <taxon>Actinopterygii</taxon>
        <taxon>Neopterygii</taxon>
        <taxon>Teleostei</taxon>
        <taxon>Neoteleostei</taxon>
        <taxon>Acanthomorphata</taxon>
        <taxon>Carangaria</taxon>
        <taxon>Carangaria incertae sedis</taxon>
        <taxon>Centropomidae</taxon>
        <taxon>Lates</taxon>
    </lineage>
</organism>
<dbReference type="AlphaFoldDB" id="A0A4W6EN55"/>
<evidence type="ECO:0000313" key="13">
    <source>
        <dbReference type="Proteomes" id="UP000314980"/>
    </source>
</evidence>
<keyword evidence="10 11" id="KW-0119">Carbohydrate metabolism</keyword>